<accession>A0ABT1WN38</accession>
<comment type="caution">
    <text evidence="1">The sequence shown here is derived from an EMBL/GenBank/DDBJ whole genome shotgun (WGS) entry which is preliminary data.</text>
</comment>
<evidence type="ECO:0000313" key="1">
    <source>
        <dbReference type="EMBL" id="MCQ9209762.1"/>
    </source>
</evidence>
<proteinExistence type="predicted"/>
<organism evidence="1 2">
    <name type="scientific">Granulicatella seriolae</name>
    <dbReference type="NCBI Taxonomy" id="2967226"/>
    <lineage>
        <taxon>Bacteria</taxon>
        <taxon>Bacillati</taxon>
        <taxon>Bacillota</taxon>
        <taxon>Bacilli</taxon>
        <taxon>Lactobacillales</taxon>
        <taxon>Carnobacteriaceae</taxon>
        <taxon>Granulicatella</taxon>
    </lineage>
</organism>
<protein>
    <submittedName>
        <fullName evidence="1">Glutaredoxin</fullName>
    </submittedName>
</protein>
<sequence length="94" mass="10650">MEKVRVFYSSLCPDTGPFFAELERLTIPVEGIDITESMRNLKQFLAVRDHETAFVTRKELGMVGVPCLVTTDDDYIFEVADLADYAAKISLETR</sequence>
<keyword evidence="2" id="KW-1185">Reference proteome</keyword>
<reference evidence="1" key="3">
    <citation type="journal article" date="2023" name="Microbiol. Resour. Announc.">
        <title>Draft Genome Sequence of Granulicatella sp. Strain S8, Isolated from a Marine Fish, Seriola quinqueradiata.</title>
        <authorList>
            <person name="Lee M."/>
            <person name="Farooq A."/>
            <person name="Jeong J.B."/>
            <person name="Jung M.Y."/>
        </authorList>
    </citation>
    <scope>NUCLEOTIDE SEQUENCE</scope>
    <source>
        <strain evidence="1">S8</strain>
    </source>
</reference>
<dbReference type="RefSeq" id="WP_256944872.1">
    <property type="nucleotide sequence ID" value="NZ_JANHNZ010000003.1"/>
</dbReference>
<name>A0ABT1WN38_9LACT</name>
<evidence type="ECO:0000313" key="2">
    <source>
        <dbReference type="Proteomes" id="UP001059480"/>
    </source>
</evidence>
<gene>
    <name evidence="1" type="ORF">NPA36_04280</name>
</gene>
<reference evidence="1" key="2">
    <citation type="journal article" date="2023" name="Curr. Microbiol.">
        <title>Granulicatella seriolae sp. nov., a Novel Facultative Anaerobe Isolated from Yellowtail Marine Fish.</title>
        <authorList>
            <person name="Lee M."/>
            <person name="Choi Y.J."/>
            <person name="Farooq A."/>
            <person name="Jeong J.B."/>
            <person name="Jung M.Y."/>
        </authorList>
    </citation>
    <scope>NUCLEOTIDE SEQUENCE</scope>
    <source>
        <strain evidence="1">S8</strain>
    </source>
</reference>
<dbReference type="EMBL" id="JANHNZ010000003">
    <property type="protein sequence ID" value="MCQ9209762.1"/>
    <property type="molecule type" value="Genomic_DNA"/>
</dbReference>
<reference evidence="1" key="1">
    <citation type="submission" date="2022-07" db="EMBL/GenBank/DDBJ databases">
        <authorList>
            <person name="Jung M.-Y."/>
            <person name="Lee M."/>
        </authorList>
    </citation>
    <scope>NUCLEOTIDE SEQUENCE</scope>
    <source>
        <strain evidence="1">S8</strain>
    </source>
</reference>
<dbReference type="Proteomes" id="UP001059480">
    <property type="component" value="Unassembled WGS sequence"/>
</dbReference>